<evidence type="ECO:0008006" key="3">
    <source>
        <dbReference type="Google" id="ProtNLM"/>
    </source>
</evidence>
<dbReference type="EMBL" id="CP092886">
    <property type="protein sequence ID" value="UYV83973.1"/>
    <property type="molecule type" value="Genomic_DNA"/>
</dbReference>
<dbReference type="InterPro" id="IPR035901">
    <property type="entry name" value="GIY-YIG_endonuc_sf"/>
</dbReference>
<sequence>MPYSPLSSTIARFLFKFGIKTYFTCAPTSGSLLRNQIMKLNEPNSTPRNAIYSIECLNCPKIYVGETGRQVNIRIHEHKRNIDNLDHRSLIVQHINETGHSFNITSPKIHYSNIANKHQRLIIESILSSKFQSLNRKIDLPEIYNLLRNARCWRLSDWLTNRDRSGKIYSGIYRDEKLMPGEKKDKREVEERSYVVFSKQAAVSRGRTAASRRRRCTSWKILECSTNFCLLFCSCFLSPCCSW</sequence>
<evidence type="ECO:0000313" key="1">
    <source>
        <dbReference type="EMBL" id="UYV83973.1"/>
    </source>
</evidence>
<gene>
    <name evidence="1" type="ORF">LAZ67_X000741</name>
</gene>
<reference evidence="1 2" key="1">
    <citation type="submission" date="2022-03" db="EMBL/GenBank/DDBJ databases">
        <title>A chromosomal length assembly of Cordylochernes scorpioides.</title>
        <authorList>
            <person name="Zeh D."/>
            <person name="Zeh J."/>
        </authorList>
    </citation>
    <scope>NUCLEOTIDE SEQUENCE [LARGE SCALE GENOMIC DNA]</scope>
    <source>
        <strain evidence="1">IN4F17</strain>
        <tissue evidence="1">Whole Body</tissue>
    </source>
</reference>
<organism evidence="1 2">
    <name type="scientific">Cordylochernes scorpioides</name>
    <dbReference type="NCBI Taxonomy" id="51811"/>
    <lineage>
        <taxon>Eukaryota</taxon>
        <taxon>Metazoa</taxon>
        <taxon>Ecdysozoa</taxon>
        <taxon>Arthropoda</taxon>
        <taxon>Chelicerata</taxon>
        <taxon>Arachnida</taxon>
        <taxon>Pseudoscorpiones</taxon>
        <taxon>Cheliferoidea</taxon>
        <taxon>Chernetidae</taxon>
        <taxon>Cordylochernes</taxon>
    </lineage>
</organism>
<keyword evidence="2" id="KW-1185">Reference proteome</keyword>
<dbReference type="Proteomes" id="UP001235939">
    <property type="component" value="Chromosome X"/>
</dbReference>
<name>A0ABY6LS41_9ARAC</name>
<proteinExistence type="predicted"/>
<accession>A0ABY6LS41</accession>
<protein>
    <recommendedName>
        <fullName evidence="3">GIY-YIG domain-containing protein</fullName>
    </recommendedName>
</protein>
<dbReference type="Gene3D" id="3.40.1440.10">
    <property type="entry name" value="GIY-YIG endonuclease"/>
    <property type="match status" value="1"/>
</dbReference>
<evidence type="ECO:0000313" key="2">
    <source>
        <dbReference type="Proteomes" id="UP001235939"/>
    </source>
</evidence>